<sequence length="140" mass="14726">MSDPFSTPPPPPPPTGSNSFGSSGSGSVIPCDNGVRFGALLLDSLLFVVTCGIGWLIWSIVLWQQSTSPAKKMLKLKIVDFNTGAPATMTQMLLREGLGKIVLGTITGITGLISAVLILVVPGRQGVWDYIAKTTVVREG</sequence>
<evidence type="ECO:0000256" key="6">
    <source>
        <dbReference type="SAM" id="Phobius"/>
    </source>
</evidence>
<keyword evidence="4 6" id="KW-0472">Membrane</keyword>
<gene>
    <name evidence="8" type="ORF">UFOPK1619_00560</name>
    <name evidence="9" type="ORF">UFOPK4057_00050</name>
</gene>
<evidence type="ECO:0000313" key="8">
    <source>
        <dbReference type="EMBL" id="CAB4564104.1"/>
    </source>
</evidence>
<dbReference type="InterPro" id="IPR010432">
    <property type="entry name" value="RDD"/>
</dbReference>
<feature type="region of interest" description="Disordered" evidence="5">
    <location>
        <begin position="1"/>
        <end position="23"/>
    </location>
</feature>
<feature type="transmembrane region" description="Helical" evidence="6">
    <location>
        <begin position="45"/>
        <end position="63"/>
    </location>
</feature>
<evidence type="ECO:0000256" key="3">
    <source>
        <dbReference type="ARBA" id="ARBA00022989"/>
    </source>
</evidence>
<dbReference type="Pfam" id="PF06271">
    <property type="entry name" value="RDD"/>
    <property type="match status" value="1"/>
</dbReference>
<dbReference type="AlphaFoldDB" id="A0A6J7NT62"/>
<feature type="compositionally biased region" description="Pro residues" evidence="5">
    <location>
        <begin position="1"/>
        <end position="15"/>
    </location>
</feature>
<proteinExistence type="predicted"/>
<dbReference type="EMBL" id="CAFBPC010000004">
    <property type="protein sequence ID" value="CAB4996331.1"/>
    <property type="molecule type" value="Genomic_DNA"/>
</dbReference>
<organism evidence="9">
    <name type="scientific">freshwater metagenome</name>
    <dbReference type="NCBI Taxonomy" id="449393"/>
    <lineage>
        <taxon>unclassified sequences</taxon>
        <taxon>metagenomes</taxon>
        <taxon>ecological metagenomes</taxon>
    </lineage>
</organism>
<keyword evidence="2 6" id="KW-0812">Transmembrane</keyword>
<feature type="domain" description="RDD" evidence="7">
    <location>
        <begin position="39"/>
        <end position="133"/>
    </location>
</feature>
<evidence type="ECO:0000313" key="9">
    <source>
        <dbReference type="EMBL" id="CAB4996331.1"/>
    </source>
</evidence>
<evidence type="ECO:0000256" key="2">
    <source>
        <dbReference type="ARBA" id="ARBA00022692"/>
    </source>
</evidence>
<comment type="subcellular location">
    <subcellularLocation>
        <location evidence="1">Membrane</location>
        <topology evidence="1">Multi-pass membrane protein</topology>
    </subcellularLocation>
</comment>
<name>A0A6J7NT62_9ZZZZ</name>
<accession>A0A6J7NT62</accession>
<evidence type="ECO:0000256" key="1">
    <source>
        <dbReference type="ARBA" id="ARBA00004141"/>
    </source>
</evidence>
<feature type="transmembrane region" description="Helical" evidence="6">
    <location>
        <begin position="101"/>
        <end position="121"/>
    </location>
</feature>
<protein>
    <submittedName>
        <fullName evidence="9">Unannotated protein</fullName>
    </submittedName>
</protein>
<dbReference type="GO" id="GO:0016020">
    <property type="term" value="C:membrane"/>
    <property type="evidence" value="ECO:0007669"/>
    <property type="project" value="UniProtKB-SubCell"/>
</dbReference>
<evidence type="ECO:0000256" key="5">
    <source>
        <dbReference type="SAM" id="MobiDB-lite"/>
    </source>
</evidence>
<keyword evidence="3 6" id="KW-1133">Transmembrane helix</keyword>
<evidence type="ECO:0000256" key="4">
    <source>
        <dbReference type="ARBA" id="ARBA00023136"/>
    </source>
</evidence>
<evidence type="ECO:0000259" key="7">
    <source>
        <dbReference type="Pfam" id="PF06271"/>
    </source>
</evidence>
<reference evidence="9" key="1">
    <citation type="submission" date="2020-05" db="EMBL/GenBank/DDBJ databases">
        <authorList>
            <person name="Chiriac C."/>
            <person name="Salcher M."/>
            <person name="Ghai R."/>
            <person name="Kavagutti S V."/>
        </authorList>
    </citation>
    <scope>NUCLEOTIDE SEQUENCE</scope>
</reference>
<dbReference type="EMBL" id="CAEZTI010000093">
    <property type="protein sequence ID" value="CAB4564104.1"/>
    <property type="molecule type" value="Genomic_DNA"/>
</dbReference>